<sequence>MSKFSKLGRRGAAAVAVAAAAVIGATSMGAGHAEAQKLAPGYKKAVASDGTTVETWRNGEYFTRVGTVANNPLSRGLAISGTYTVKTAAGVGGQVNVGYIIGCQVDISGISLDLGGTFDIVGGGLTGSGSVTLPIKPGQIANYALSDMSISDKGVASLQVSDLQVILDKCGGYASARSYVSVYAAKGFDAKGGTLNVDGPLVKSTLYGQPFNVS</sequence>
<keyword evidence="3" id="KW-1185">Reference proteome</keyword>
<dbReference type="PROSITE" id="PS51318">
    <property type="entry name" value="TAT"/>
    <property type="match status" value="1"/>
</dbReference>
<organism evidence="2 3">
    <name type="scientific">Gordonia jacobaea</name>
    <dbReference type="NCBI Taxonomy" id="122202"/>
    <lineage>
        <taxon>Bacteria</taxon>
        <taxon>Bacillati</taxon>
        <taxon>Actinomycetota</taxon>
        <taxon>Actinomycetes</taxon>
        <taxon>Mycobacteriales</taxon>
        <taxon>Gordoniaceae</taxon>
        <taxon>Gordonia</taxon>
    </lineage>
</organism>
<gene>
    <name evidence="2" type="ORF">ABW18_05440</name>
</gene>
<accession>A0ABR5IGL7</accession>
<comment type="caution">
    <text evidence="2">The sequence shown here is derived from an EMBL/GenBank/DDBJ whole genome shotgun (WGS) entry which is preliminary data.</text>
</comment>
<proteinExistence type="predicted"/>
<dbReference type="EMBL" id="LDTZ01000014">
    <property type="protein sequence ID" value="KNA92712.1"/>
    <property type="molecule type" value="Genomic_DNA"/>
</dbReference>
<reference evidence="2 3" key="1">
    <citation type="submission" date="2015-05" db="EMBL/GenBank/DDBJ databases">
        <title>Draft genome sequence of the bacterium Gordonia jacobaea a new member of the Gordonia genus.</title>
        <authorList>
            <person name="Jimenez-Galisteo G."/>
            <person name="Dominguez A."/>
            <person name="Munoz E."/>
            <person name="Vinas M."/>
        </authorList>
    </citation>
    <scope>NUCLEOTIDE SEQUENCE [LARGE SCALE GENOMIC DNA]</scope>
    <source>
        <strain evidence="3">mv1</strain>
    </source>
</reference>
<dbReference type="RefSeq" id="WP_049697921.1">
    <property type="nucleotide sequence ID" value="NZ_CBDRLS010000001.1"/>
</dbReference>
<dbReference type="InterPro" id="IPR006311">
    <property type="entry name" value="TAT_signal"/>
</dbReference>
<keyword evidence="1" id="KW-0732">Signal</keyword>
<protein>
    <recommendedName>
        <fullName evidence="4">MspA family porin</fullName>
    </recommendedName>
</protein>
<evidence type="ECO:0008006" key="4">
    <source>
        <dbReference type="Google" id="ProtNLM"/>
    </source>
</evidence>
<dbReference type="InterPro" id="IPR015286">
    <property type="entry name" value="Porin_fam_mycobact-type"/>
</dbReference>
<feature type="signal peptide" evidence="1">
    <location>
        <begin position="1"/>
        <end position="30"/>
    </location>
</feature>
<dbReference type="Pfam" id="PF09203">
    <property type="entry name" value="MspA"/>
    <property type="match status" value="1"/>
</dbReference>
<evidence type="ECO:0000313" key="2">
    <source>
        <dbReference type="EMBL" id="KNA92712.1"/>
    </source>
</evidence>
<name>A0ABR5IGL7_9ACTN</name>
<evidence type="ECO:0000313" key="3">
    <source>
        <dbReference type="Proteomes" id="UP000037247"/>
    </source>
</evidence>
<feature type="chain" id="PRO_5045091421" description="MspA family porin" evidence="1">
    <location>
        <begin position="31"/>
        <end position="214"/>
    </location>
</feature>
<dbReference type="Proteomes" id="UP000037247">
    <property type="component" value="Unassembled WGS sequence"/>
</dbReference>
<evidence type="ECO:0000256" key="1">
    <source>
        <dbReference type="SAM" id="SignalP"/>
    </source>
</evidence>
<dbReference type="Gene3D" id="2.60.40.1650">
    <property type="entry name" value="Porin MspA (Ig-like beta-sandwich domain)"/>
    <property type="match status" value="1"/>
</dbReference>